<evidence type="ECO:0000313" key="1">
    <source>
        <dbReference type="EMBL" id="MEF2156419.1"/>
    </source>
</evidence>
<dbReference type="RefSeq" id="WP_331704209.1">
    <property type="nucleotide sequence ID" value="NZ_JAZHBO010000002.1"/>
</dbReference>
<evidence type="ECO:0000313" key="2">
    <source>
        <dbReference type="Proteomes" id="UP001356170"/>
    </source>
</evidence>
<name>A0ABU7V0X4_9GAMM</name>
<keyword evidence="2" id="KW-1185">Reference proteome</keyword>
<reference evidence="1 2" key="1">
    <citation type="submission" date="2024-01" db="EMBL/GenBank/DDBJ databases">
        <title>Novel species of the genus Luteimonas isolated from rivers.</title>
        <authorList>
            <person name="Lu H."/>
        </authorList>
    </citation>
    <scope>NUCLEOTIDE SEQUENCE [LARGE SCALE GENOMIC DNA]</scope>
    <source>
        <strain evidence="1 2">FXH3W</strain>
    </source>
</reference>
<protein>
    <submittedName>
        <fullName evidence="1">Uncharacterized protein</fullName>
    </submittedName>
</protein>
<organism evidence="1 2">
    <name type="scientific">Aquilutibacter rugosus</name>
    <dbReference type="NCBI Taxonomy" id="3115820"/>
    <lineage>
        <taxon>Bacteria</taxon>
        <taxon>Pseudomonadati</taxon>
        <taxon>Pseudomonadota</taxon>
        <taxon>Gammaproteobacteria</taxon>
        <taxon>Lysobacterales</taxon>
        <taxon>Lysobacteraceae</taxon>
        <taxon>Aquilutibacter</taxon>
    </lineage>
</organism>
<accession>A0ABU7V0X4</accession>
<comment type="caution">
    <text evidence="1">The sequence shown here is derived from an EMBL/GenBank/DDBJ whole genome shotgun (WGS) entry which is preliminary data.</text>
</comment>
<dbReference type="Proteomes" id="UP001356170">
    <property type="component" value="Unassembled WGS sequence"/>
</dbReference>
<proteinExistence type="predicted"/>
<sequence>MTHYFNTTGLTANQLAVAIESARRQEDAILALFRQRNRPMSPSMVQREMEKFGKVWPITSVRRAMTVLTGQGDLAQTEIKIVGVFGKPEHCWGLPSTQGGLFQ</sequence>
<dbReference type="EMBL" id="JAZHBO010000002">
    <property type="protein sequence ID" value="MEF2156419.1"/>
    <property type="molecule type" value="Genomic_DNA"/>
</dbReference>
<gene>
    <name evidence="1" type="ORF">V3390_09320</name>
</gene>